<comment type="caution">
    <text evidence="1">The sequence shown here is derived from an EMBL/GenBank/DDBJ whole genome shotgun (WGS) entry which is preliminary data.</text>
</comment>
<keyword evidence="2" id="KW-1185">Reference proteome</keyword>
<dbReference type="Proteomes" id="UP001152888">
    <property type="component" value="Unassembled WGS sequence"/>
</dbReference>
<dbReference type="EMBL" id="CAKOFQ010006997">
    <property type="protein sequence ID" value="CAH1986331.1"/>
    <property type="molecule type" value="Genomic_DNA"/>
</dbReference>
<evidence type="ECO:0000313" key="1">
    <source>
        <dbReference type="EMBL" id="CAH1986331.1"/>
    </source>
</evidence>
<dbReference type="AlphaFoldDB" id="A0A9P0L045"/>
<dbReference type="Gene3D" id="2.60.120.290">
    <property type="entry name" value="Spermadhesin, CUB domain"/>
    <property type="match status" value="1"/>
</dbReference>
<dbReference type="SUPFAM" id="SSF49854">
    <property type="entry name" value="Spermadhesin, CUB domain"/>
    <property type="match status" value="1"/>
</dbReference>
<sequence length="158" mass="16765">MSMKLKGSAVETEKCGTGLGAGWECVYGPGSSVGGLVSEIAAEIPEVAAEVGPFCRCGCVVHLGRARPKRLLATSAQSCPGRTFWLIQAEDDCIVEFRVDQFRLPCGTQWLKVRDGPAISSTLVAALPEDDHAAVNSSGPHLLLEFYAETEDPAETQA</sequence>
<dbReference type="InterPro" id="IPR035914">
    <property type="entry name" value="Sperma_CUB_dom_sf"/>
</dbReference>
<proteinExistence type="predicted"/>
<reference evidence="1" key="1">
    <citation type="submission" date="2022-03" db="EMBL/GenBank/DDBJ databases">
        <authorList>
            <person name="Sayadi A."/>
        </authorList>
    </citation>
    <scope>NUCLEOTIDE SEQUENCE</scope>
</reference>
<dbReference type="OrthoDB" id="446173at2759"/>
<evidence type="ECO:0000313" key="2">
    <source>
        <dbReference type="Proteomes" id="UP001152888"/>
    </source>
</evidence>
<organism evidence="1 2">
    <name type="scientific">Acanthoscelides obtectus</name>
    <name type="common">Bean weevil</name>
    <name type="synonym">Bruchus obtectus</name>
    <dbReference type="NCBI Taxonomy" id="200917"/>
    <lineage>
        <taxon>Eukaryota</taxon>
        <taxon>Metazoa</taxon>
        <taxon>Ecdysozoa</taxon>
        <taxon>Arthropoda</taxon>
        <taxon>Hexapoda</taxon>
        <taxon>Insecta</taxon>
        <taxon>Pterygota</taxon>
        <taxon>Neoptera</taxon>
        <taxon>Endopterygota</taxon>
        <taxon>Coleoptera</taxon>
        <taxon>Polyphaga</taxon>
        <taxon>Cucujiformia</taxon>
        <taxon>Chrysomeloidea</taxon>
        <taxon>Chrysomelidae</taxon>
        <taxon>Bruchinae</taxon>
        <taxon>Bruchini</taxon>
        <taxon>Acanthoscelides</taxon>
    </lineage>
</organism>
<accession>A0A9P0L045</accession>
<protein>
    <submittedName>
        <fullName evidence="1">Uncharacterized protein</fullName>
    </submittedName>
</protein>
<gene>
    <name evidence="1" type="ORF">ACAOBT_LOCUS17180</name>
</gene>
<name>A0A9P0L045_ACAOB</name>